<accession>A0AAW1WUL9</accession>
<dbReference type="Gene3D" id="3.30.530.20">
    <property type="match status" value="1"/>
</dbReference>
<dbReference type="InterPro" id="IPR023393">
    <property type="entry name" value="START-like_dom_sf"/>
</dbReference>
<dbReference type="SMART" id="SM01037">
    <property type="entry name" value="Bet_v_1"/>
    <property type="match status" value="1"/>
</dbReference>
<dbReference type="Pfam" id="PF00407">
    <property type="entry name" value="Bet_v_1"/>
    <property type="match status" value="1"/>
</dbReference>
<dbReference type="AlphaFoldDB" id="A0AAW1WUL9"/>
<reference evidence="2 3" key="1">
    <citation type="journal article" date="2023" name="G3 (Bethesda)">
        <title>A chromosome-length genome assembly and annotation of blackberry (Rubus argutus, cv. 'Hillquist').</title>
        <authorList>
            <person name="Bruna T."/>
            <person name="Aryal R."/>
            <person name="Dudchenko O."/>
            <person name="Sargent D.J."/>
            <person name="Mead D."/>
            <person name="Buti M."/>
            <person name="Cavallini A."/>
            <person name="Hytonen T."/>
            <person name="Andres J."/>
            <person name="Pham M."/>
            <person name="Weisz D."/>
            <person name="Mascagni F."/>
            <person name="Usai G."/>
            <person name="Natali L."/>
            <person name="Bassil N."/>
            <person name="Fernandez G.E."/>
            <person name="Lomsadze A."/>
            <person name="Armour M."/>
            <person name="Olukolu B."/>
            <person name="Poorten T."/>
            <person name="Britton C."/>
            <person name="Davik J."/>
            <person name="Ashrafi H."/>
            <person name="Aiden E.L."/>
            <person name="Borodovsky M."/>
            <person name="Worthington M."/>
        </authorList>
    </citation>
    <scope>NUCLEOTIDE SEQUENCE [LARGE SCALE GENOMIC DNA]</scope>
    <source>
        <strain evidence="2">PI 553951</strain>
    </source>
</reference>
<feature type="domain" description="Bet v I/Major latex protein" evidence="1">
    <location>
        <begin position="3"/>
        <end position="152"/>
    </location>
</feature>
<evidence type="ECO:0000259" key="1">
    <source>
        <dbReference type="SMART" id="SM01037"/>
    </source>
</evidence>
<name>A0AAW1WUL9_RUBAR</name>
<proteinExistence type="predicted"/>
<evidence type="ECO:0000313" key="2">
    <source>
        <dbReference type="EMBL" id="KAK9928298.1"/>
    </source>
</evidence>
<dbReference type="SUPFAM" id="SSF55961">
    <property type="entry name" value="Bet v1-like"/>
    <property type="match status" value="1"/>
</dbReference>
<dbReference type="PANTHER" id="PTHR31907">
    <property type="entry name" value="MLP-LIKE PROTEIN 423"/>
    <property type="match status" value="1"/>
</dbReference>
<dbReference type="InterPro" id="IPR000916">
    <property type="entry name" value="Bet_v_I/MLP"/>
</dbReference>
<dbReference type="GO" id="GO:0006952">
    <property type="term" value="P:defense response"/>
    <property type="evidence" value="ECO:0007669"/>
    <property type="project" value="InterPro"/>
</dbReference>
<dbReference type="CDD" id="cd07816">
    <property type="entry name" value="Bet_v1-like"/>
    <property type="match status" value="1"/>
</dbReference>
<sequence length="153" mass="17327">MSSKLEKLETDVEINVSPVKFHEYFTRRPHHISNVSPGKIQGCDLHEGDWGTVGSIIYWNYFHDGKAKVAKQLIEAIDDETNSITLKVIEGDLLEEYKSFKCIIQASPKGEGSTVHWTFEYEKLHNQVSDPQTLLQLVADLCKDIGDHLVTQA</sequence>
<organism evidence="2 3">
    <name type="scientific">Rubus argutus</name>
    <name type="common">Southern blackberry</name>
    <dbReference type="NCBI Taxonomy" id="59490"/>
    <lineage>
        <taxon>Eukaryota</taxon>
        <taxon>Viridiplantae</taxon>
        <taxon>Streptophyta</taxon>
        <taxon>Embryophyta</taxon>
        <taxon>Tracheophyta</taxon>
        <taxon>Spermatophyta</taxon>
        <taxon>Magnoliopsida</taxon>
        <taxon>eudicotyledons</taxon>
        <taxon>Gunneridae</taxon>
        <taxon>Pentapetalae</taxon>
        <taxon>rosids</taxon>
        <taxon>fabids</taxon>
        <taxon>Rosales</taxon>
        <taxon>Rosaceae</taxon>
        <taxon>Rosoideae</taxon>
        <taxon>Rosoideae incertae sedis</taxon>
        <taxon>Rubus</taxon>
    </lineage>
</organism>
<evidence type="ECO:0000313" key="3">
    <source>
        <dbReference type="Proteomes" id="UP001457282"/>
    </source>
</evidence>
<comment type="caution">
    <text evidence="2">The sequence shown here is derived from an EMBL/GenBank/DDBJ whole genome shotgun (WGS) entry which is preliminary data.</text>
</comment>
<dbReference type="EMBL" id="JBEDUW010000005">
    <property type="protein sequence ID" value="KAK9928298.1"/>
    <property type="molecule type" value="Genomic_DNA"/>
</dbReference>
<dbReference type="InterPro" id="IPR051761">
    <property type="entry name" value="MLP-like_ligand-binding"/>
</dbReference>
<keyword evidence="3" id="KW-1185">Reference proteome</keyword>
<gene>
    <name evidence="2" type="ORF">M0R45_025441</name>
</gene>
<protein>
    <recommendedName>
        <fullName evidence="1">Bet v I/Major latex protein domain-containing protein</fullName>
    </recommendedName>
</protein>
<dbReference type="Proteomes" id="UP001457282">
    <property type="component" value="Unassembled WGS sequence"/>
</dbReference>